<feature type="region of interest" description="Disordered" evidence="1">
    <location>
        <begin position="1"/>
        <end position="55"/>
    </location>
</feature>
<evidence type="ECO:0000313" key="3">
    <source>
        <dbReference type="Proteomes" id="UP000003676"/>
    </source>
</evidence>
<dbReference type="OrthoDB" id="9131103at2"/>
<feature type="region of interest" description="Disordered" evidence="1">
    <location>
        <begin position="212"/>
        <end position="235"/>
    </location>
</feature>
<organism evidence="2 3">
    <name type="scientific">Desulfovibrio piger ATCC 29098</name>
    <dbReference type="NCBI Taxonomy" id="411464"/>
    <lineage>
        <taxon>Bacteria</taxon>
        <taxon>Pseudomonadati</taxon>
        <taxon>Thermodesulfobacteriota</taxon>
        <taxon>Desulfovibrionia</taxon>
        <taxon>Desulfovibrionales</taxon>
        <taxon>Desulfovibrionaceae</taxon>
        <taxon>Desulfovibrio</taxon>
    </lineage>
</organism>
<feature type="compositionally biased region" description="Gly residues" evidence="1">
    <location>
        <begin position="30"/>
        <end position="39"/>
    </location>
</feature>
<reference evidence="2 3" key="1">
    <citation type="submission" date="2008-10" db="EMBL/GenBank/DDBJ databases">
        <title>Draft genome sequence of Desulvovibrio piger (ATCC 29098).</title>
        <authorList>
            <person name="Sudarsanam P."/>
            <person name="Ley R."/>
            <person name="Guruge J."/>
            <person name="Turnbaugh P.J."/>
            <person name="Mahowald M."/>
            <person name="Liep D."/>
            <person name="Gordon J."/>
        </authorList>
    </citation>
    <scope>NUCLEOTIDE SEQUENCE [LARGE SCALE GENOMIC DNA]</scope>
    <source>
        <strain evidence="2 3">ATCC 29098</strain>
    </source>
</reference>
<comment type="caution">
    <text evidence="2">The sequence shown here is derived from an EMBL/GenBank/DDBJ whole genome shotgun (WGS) entry which is preliminary data.</text>
</comment>
<name>B6WT82_9BACT</name>
<dbReference type="Proteomes" id="UP000003676">
    <property type="component" value="Unassembled WGS sequence"/>
</dbReference>
<dbReference type="HOGENOM" id="CLU_101310_0_0_7"/>
<dbReference type="RefSeq" id="WP_006005884.1">
    <property type="nucleotide sequence ID" value="NZ_DS996355.1"/>
</dbReference>
<gene>
    <name evidence="2" type="ORF">DESPIG_01287</name>
</gene>
<protein>
    <submittedName>
        <fullName evidence="2">Uncharacterized protein</fullName>
    </submittedName>
</protein>
<dbReference type="eggNOG" id="ENOG50317W5">
    <property type="taxonomic scope" value="Bacteria"/>
</dbReference>
<proteinExistence type="predicted"/>
<sequence length="235" mass="25178">MSNDIETSTVTDPGTPPAGDPAETTLQGGTPQGGEGTPAGDGTTPPADWRAGLPEGWGEKLKDVGSAEEALKALERGLAYRPAEKVEDIALKYPDSFKGQIDQGVENGFRQFCVDNGITQDQAQKLLDWQLGANKEITDKIIADGVKELRSEWGSRFDENKATALKAFTALDKRMDGRLATSIEGRDMANNPVFVRAFHEIGKLLSEDVLSGGSGTAPSDARESAVDTYKGMFKE</sequence>
<dbReference type="EMBL" id="ABXU01000030">
    <property type="protein sequence ID" value="EEB33772.1"/>
    <property type="molecule type" value="Genomic_DNA"/>
</dbReference>
<evidence type="ECO:0000313" key="2">
    <source>
        <dbReference type="EMBL" id="EEB33772.1"/>
    </source>
</evidence>
<dbReference type="AlphaFoldDB" id="B6WT82"/>
<feature type="compositionally biased region" description="Polar residues" evidence="1">
    <location>
        <begin position="1"/>
        <end position="12"/>
    </location>
</feature>
<evidence type="ECO:0000256" key="1">
    <source>
        <dbReference type="SAM" id="MobiDB-lite"/>
    </source>
</evidence>
<reference evidence="2 3" key="2">
    <citation type="submission" date="2008-10" db="EMBL/GenBank/DDBJ databases">
        <authorList>
            <person name="Fulton L."/>
            <person name="Clifton S."/>
            <person name="Fulton B."/>
            <person name="Xu J."/>
            <person name="Minx P."/>
            <person name="Pepin K.H."/>
            <person name="Johnson M."/>
            <person name="Bhonagiri V."/>
            <person name="Nash W.E."/>
            <person name="Mardis E.R."/>
            <person name="Wilson R.K."/>
        </authorList>
    </citation>
    <scope>NUCLEOTIDE SEQUENCE [LARGE SCALE GENOMIC DNA]</scope>
    <source>
        <strain evidence="2 3">ATCC 29098</strain>
    </source>
</reference>
<accession>B6WT82</accession>